<gene>
    <name evidence="2" type="ORF">SR858_03425</name>
</gene>
<dbReference type="EMBL" id="CP140152">
    <property type="protein sequence ID" value="WQH05401.1"/>
    <property type="molecule type" value="Genomic_DNA"/>
</dbReference>
<evidence type="ECO:0000313" key="2">
    <source>
        <dbReference type="EMBL" id="WQH05401.1"/>
    </source>
</evidence>
<proteinExistence type="predicted"/>
<name>A0ABZ0Y040_9BURK</name>
<feature type="chain" id="PRO_5047314131" description="DUF4852 domain-containing protein" evidence="1">
    <location>
        <begin position="28"/>
        <end position="268"/>
    </location>
</feature>
<keyword evidence="3" id="KW-1185">Reference proteome</keyword>
<dbReference type="GeneID" id="43166344"/>
<feature type="signal peptide" evidence="1">
    <location>
        <begin position="1"/>
        <end position="27"/>
    </location>
</feature>
<dbReference type="Proteomes" id="UP001326110">
    <property type="component" value="Chromosome"/>
</dbReference>
<evidence type="ECO:0008006" key="4">
    <source>
        <dbReference type="Google" id="ProtNLM"/>
    </source>
</evidence>
<evidence type="ECO:0000256" key="1">
    <source>
        <dbReference type="SAM" id="SignalP"/>
    </source>
</evidence>
<keyword evidence="1" id="KW-0732">Signal</keyword>
<protein>
    <recommendedName>
        <fullName evidence="4">DUF4852 domain-containing protein</fullName>
    </recommendedName>
</protein>
<accession>A0ABZ0Y040</accession>
<reference evidence="2 3" key="1">
    <citation type="submission" date="2023-11" db="EMBL/GenBank/DDBJ databases">
        <title>MicrobeMod: A computational toolkit for identifying prokaryotic methylation and restriction-modification with nanopore sequencing.</title>
        <authorList>
            <person name="Crits-Christoph A."/>
            <person name="Kang S.C."/>
            <person name="Lee H."/>
            <person name="Ostrov N."/>
        </authorList>
    </citation>
    <scope>NUCLEOTIDE SEQUENCE [LARGE SCALE GENOMIC DNA]</scope>
    <source>
        <strain evidence="2 3">ATCC 25935</strain>
    </source>
</reference>
<organism evidence="2 3">
    <name type="scientific">Duganella zoogloeoides</name>
    <dbReference type="NCBI Taxonomy" id="75659"/>
    <lineage>
        <taxon>Bacteria</taxon>
        <taxon>Pseudomonadati</taxon>
        <taxon>Pseudomonadota</taxon>
        <taxon>Betaproteobacteria</taxon>
        <taxon>Burkholderiales</taxon>
        <taxon>Oxalobacteraceae</taxon>
        <taxon>Telluria group</taxon>
        <taxon>Duganella</taxon>
    </lineage>
</organism>
<evidence type="ECO:0000313" key="3">
    <source>
        <dbReference type="Proteomes" id="UP001326110"/>
    </source>
</evidence>
<sequence>MRTNNSMRPLLRAAALLAAIIAGPVHAGALPDVQNVMQLEPEGYVALNKITTPLLYPVHTGKPYNTKFLLSIGRENLPPDLRKLQPDLEDINEFRVHALLQQFEPYLNGRMEALRNAKGYLVPLQAKLGEYDFQRRRFPLSLNMMVTKPKSPDSYHCAGAYDEFRHTRLSACVSATNWNNQNKAFQFLAIDDMQQAEHIKRQLLNKQAGFYFLMQNDGRFRVVDNAKMKYGGFMEPTLASGVLPARVIGLLLVDHTNSAIILAGEMTP</sequence>
<dbReference type="RefSeq" id="WP_154820155.1">
    <property type="nucleotide sequence ID" value="NZ_CP140152.1"/>
</dbReference>